<feature type="signal peptide" evidence="1">
    <location>
        <begin position="1"/>
        <end position="23"/>
    </location>
</feature>
<gene>
    <name evidence="2" type="ORF">ALC60_01177</name>
</gene>
<dbReference type="PANTHER" id="PTHR21879">
    <property type="entry name" value="FI03362P-RELATED-RELATED"/>
    <property type="match status" value="1"/>
</dbReference>
<dbReference type="Pfam" id="PF07898">
    <property type="entry name" value="DUF1676"/>
    <property type="match status" value="1"/>
</dbReference>
<dbReference type="PANTHER" id="PTHR21879:SF18">
    <property type="entry name" value="LD17368P"/>
    <property type="match status" value="1"/>
</dbReference>
<evidence type="ECO:0000256" key="1">
    <source>
        <dbReference type="SAM" id="SignalP"/>
    </source>
</evidence>
<sequence length="275" mass="30039">MKLLKKFLILTTAVVFTTGVVSGQSIDECLKQDSISCVQKTLYRTAKEFFSKDKLELINGVSLVKSNVNARSIKELAYDQEMEAANNIAERQNSLENFISDETGQFLTGRSLRINLASAFEKIQKSIRAFSESAPPEIHQAVNEIVEARGKKKGSLKGIIPLLIAAKIKLGILGVLSYFVIGFLAKKAIQASIISLIISAFVAMKTFWSGKNHHDVTPYNGGWSGWSNPVSGGWSSPVSNGWSNSVSGGWANGASSNWEDSHYAHGQAYSGYHHH</sequence>
<proteinExistence type="predicted"/>
<evidence type="ECO:0000313" key="2">
    <source>
        <dbReference type="EMBL" id="KYQ59792.1"/>
    </source>
</evidence>
<organism evidence="2 3">
    <name type="scientific">Mycetomoellerius zeteki</name>
    <dbReference type="NCBI Taxonomy" id="64791"/>
    <lineage>
        <taxon>Eukaryota</taxon>
        <taxon>Metazoa</taxon>
        <taxon>Ecdysozoa</taxon>
        <taxon>Arthropoda</taxon>
        <taxon>Hexapoda</taxon>
        <taxon>Insecta</taxon>
        <taxon>Pterygota</taxon>
        <taxon>Neoptera</taxon>
        <taxon>Endopterygota</taxon>
        <taxon>Hymenoptera</taxon>
        <taxon>Apocrita</taxon>
        <taxon>Aculeata</taxon>
        <taxon>Formicoidea</taxon>
        <taxon>Formicidae</taxon>
        <taxon>Myrmicinae</taxon>
        <taxon>Mycetomoellerius</taxon>
    </lineage>
</organism>
<protein>
    <recommendedName>
        <fullName evidence="4">Osiris 6</fullName>
    </recommendedName>
</protein>
<evidence type="ECO:0008006" key="4">
    <source>
        <dbReference type="Google" id="ProtNLM"/>
    </source>
</evidence>
<reference evidence="2 3" key="1">
    <citation type="submission" date="2015-09" db="EMBL/GenBank/DDBJ databases">
        <title>Trachymyrmex zeteki WGS genome.</title>
        <authorList>
            <person name="Nygaard S."/>
            <person name="Hu H."/>
            <person name="Boomsma J."/>
            <person name="Zhang G."/>
        </authorList>
    </citation>
    <scope>NUCLEOTIDE SEQUENCE [LARGE SCALE GENOMIC DNA]</scope>
    <source>
        <strain evidence="2">Tzet28-1</strain>
        <tissue evidence="2">Whole body</tissue>
    </source>
</reference>
<dbReference type="GO" id="GO:0016020">
    <property type="term" value="C:membrane"/>
    <property type="evidence" value="ECO:0007669"/>
    <property type="project" value="TreeGrafter"/>
</dbReference>
<dbReference type="KEGG" id="mzt:108727394"/>
<feature type="chain" id="PRO_5007591890" description="Osiris 6" evidence="1">
    <location>
        <begin position="24"/>
        <end position="275"/>
    </location>
</feature>
<evidence type="ECO:0000313" key="3">
    <source>
        <dbReference type="Proteomes" id="UP000075809"/>
    </source>
</evidence>
<dbReference type="EMBL" id="KQ982130">
    <property type="protein sequence ID" value="KYQ59792.1"/>
    <property type="molecule type" value="Genomic_DNA"/>
</dbReference>
<dbReference type="AlphaFoldDB" id="A0A151XHA9"/>
<name>A0A151XHA9_9HYME</name>
<accession>A0A151XHA9</accession>
<dbReference type="OrthoDB" id="8179503at2759"/>
<dbReference type="STRING" id="64791.A0A151XHA9"/>
<dbReference type="Proteomes" id="UP000075809">
    <property type="component" value="Unassembled WGS sequence"/>
</dbReference>
<dbReference type="InterPro" id="IPR012464">
    <property type="entry name" value="DUF1676"/>
</dbReference>
<keyword evidence="3" id="KW-1185">Reference proteome</keyword>
<keyword evidence="1" id="KW-0732">Signal</keyword>